<accession>A0A4C1YAE1</accession>
<evidence type="ECO:0000313" key="2">
    <source>
        <dbReference type="EMBL" id="GBP71435.1"/>
    </source>
</evidence>
<gene>
    <name evidence="2" type="ORF">EVAR_88593_1</name>
</gene>
<feature type="compositionally biased region" description="Basic and acidic residues" evidence="1">
    <location>
        <begin position="49"/>
        <end position="58"/>
    </location>
</feature>
<dbReference type="EMBL" id="BGZK01001108">
    <property type="protein sequence ID" value="GBP71435.1"/>
    <property type="molecule type" value="Genomic_DNA"/>
</dbReference>
<keyword evidence="3" id="KW-1185">Reference proteome</keyword>
<dbReference type="AlphaFoldDB" id="A0A4C1YAE1"/>
<reference evidence="2 3" key="1">
    <citation type="journal article" date="2019" name="Commun. Biol.">
        <title>The bagworm genome reveals a unique fibroin gene that provides high tensile strength.</title>
        <authorList>
            <person name="Kono N."/>
            <person name="Nakamura H."/>
            <person name="Ohtoshi R."/>
            <person name="Tomita M."/>
            <person name="Numata K."/>
            <person name="Arakawa K."/>
        </authorList>
    </citation>
    <scope>NUCLEOTIDE SEQUENCE [LARGE SCALE GENOMIC DNA]</scope>
</reference>
<dbReference type="Proteomes" id="UP000299102">
    <property type="component" value="Unassembled WGS sequence"/>
</dbReference>
<protein>
    <submittedName>
        <fullName evidence="2">Uncharacterized protein</fullName>
    </submittedName>
</protein>
<name>A0A4C1YAE1_EUMVA</name>
<sequence length="88" mass="9485">MTRVRRSGRFDGLAQAAAPLAPRPAPPIERRLPGRPPPLRTRTGHHVSRNKDNSKGVTEEVELELIGKLKKVILCSWAEAVGAAASGI</sequence>
<evidence type="ECO:0000256" key="1">
    <source>
        <dbReference type="SAM" id="MobiDB-lite"/>
    </source>
</evidence>
<proteinExistence type="predicted"/>
<evidence type="ECO:0000313" key="3">
    <source>
        <dbReference type="Proteomes" id="UP000299102"/>
    </source>
</evidence>
<comment type="caution">
    <text evidence="2">The sequence shown here is derived from an EMBL/GenBank/DDBJ whole genome shotgun (WGS) entry which is preliminary data.</text>
</comment>
<organism evidence="2 3">
    <name type="scientific">Eumeta variegata</name>
    <name type="common">Bagworm moth</name>
    <name type="synonym">Eumeta japonica</name>
    <dbReference type="NCBI Taxonomy" id="151549"/>
    <lineage>
        <taxon>Eukaryota</taxon>
        <taxon>Metazoa</taxon>
        <taxon>Ecdysozoa</taxon>
        <taxon>Arthropoda</taxon>
        <taxon>Hexapoda</taxon>
        <taxon>Insecta</taxon>
        <taxon>Pterygota</taxon>
        <taxon>Neoptera</taxon>
        <taxon>Endopterygota</taxon>
        <taxon>Lepidoptera</taxon>
        <taxon>Glossata</taxon>
        <taxon>Ditrysia</taxon>
        <taxon>Tineoidea</taxon>
        <taxon>Psychidae</taxon>
        <taxon>Oiketicinae</taxon>
        <taxon>Eumeta</taxon>
    </lineage>
</organism>
<feature type="region of interest" description="Disordered" evidence="1">
    <location>
        <begin position="1"/>
        <end position="58"/>
    </location>
</feature>